<proteinExistence type="predicted"/>
<reference evidence="1" key="2">
    <citation type="submission" date="2023-01" db="EMBL/GenBank/DDBJ databases">
        <authorList>
            <person name="Du H."/>
            <person name="Wan W."/>
        </authorList>
    </citation>
    <scope>NUCLEOTIDE SEQUENCE</scope>
    <source>
        <strain evidence="1">HD1688</strain>
    </source>
</reference>
<dbReference type="RefSeq" id="WP_224232182.1">
    <property type="nucleotide sequence ID" value="NZ_CP072119.1"/>
</dbReference>
<dbReference type="EMBL" id="JAQSKY010000008">
    <property type="protein sequence ID" value="MDS7899628.1"/>
    <property type="molecule type" value="Genomic_DNA"/>
</dbReference>
<organism evidence="1 2">
    <name type="scientific">Klebsiella michiganensis</name>
    <dbReference type="NCBI Taxonomy" id="1134687"/>
    <lineage>
        <taxon>Bacteria</taxon>
        <taxon>Pseudomonadati</taxon>
        <taxon>Pseudomonadota</taxon>
        <taxon>Gammaproteobacteria</taxon>
        <taxon>Enterobacterales</taxon>
        <taxon>Enterobacteriaceae</taxon>
        <taxon>Klebsiella/Raoultella group</taxon>
        <taxon>Klebsiella</taxon>
    </lineage>
</organism>
<accession>A0AB35PWP7</accession>
<protein>
    <submittedName>
        <fullName evidence="1">Uncharacterized protein</fullName>
    </submittedName>
</protein>
<evidence type="ECO:0000313" key="2">
    <source>
        <dbReference type="Proteomes" id="UP001249822"/>
    </source>
</evidence>
<dbReference type="Proteomes" id="UP001249822">
    <property type="component" value="Unassembled WGS sequence"/>
</dbReference>
<gene>
    <name evidence="1" type="ORF">PTQ40_11595</name>
</gene>
<reference evidence="1" key="1">
    <citation type="journal article" date="2023" name="Front. Microbiol.">
        <title>Genomic characterization of carbapenem-resistant Klebsiella oxytoca complex in China: a multi-center study.</title>
        <authorList>
            <person name="Wan W."/>
            <person name="Yang X."/>
            <person name="Yu H."/>
            <person name="Wang M."/>
            <person name="Jia W."/>
            <person name="Huang B."/>
            <person name="Qu F."/>
            <person name="Shan B."/>
            <person name="Tang Y.W."/>
            <person name="Chen L."/>
            <person name="Du H."/>
        </authorList>
    </citation>
    <scope>NUCLEOTIDE SEQUENCE</scope>
    <source>
        <strain evidence="1">HD1688</strain>
    </source>
</reference>
<comment type="caution">
    <text evidence="1">The sequence shown here is derived from an EMBL/GenBank/DDBJ whole genome shotgun (WGS) entry which is preliminary data.</text>
</comment>
<name>A0AB35PWP7_9ENTR</name>
<evidence type="ECO:0000313" key="1">
    <source>
        <dbReference type="EMBL" id="MDS7899628.1"/>
    </source>
</evidence>
<dbReference type="AlphaFoldDB" id="A0AB35PWP7"/>
<sequence>MDIATLLARSWQTATTGDDSIRSARDIVERWYDKGGDLTRRTRRFMLRECLWIAAHYRDTEAVLTRQFRLLAVLLYLGGYFPKGNAGGMLPEKCFILLNAPELSSLLTDDMTPDVLAASCRTLFYCRQISPLRCYRHTRCLSEHLYQLMMIC</sequence>